<protein>
    <submittedName>
        <fullName evidence="1">Uncharacterized protein</fullName>
    </submittedName>
</protein>
<name>A0ABW5AML4_9BRAD</name>
<proteinExistence type="predicted"/>
<accession>A0ABW5AML4</accession>
<evidence type="ECO:0000313" key="1">
    <source>
        <dbReference type="EMBL" id="MFD2183362.1"/>
    </source>
</evidence>
<sequence length="116" mass="12606">MTASRIALVDLSARIVRGLSELRRAVEAMSIGFVRDWTLGIWLVTWNGDIQGTLRHDGAQWCLDWLDSADPRLSTSPAPRPGASLDDIGADLVRHLAAARSSASADSLRIEPVPVF</sequence>
<evidence type="ECO:0000313" key="2">
    <source>
        <dbReference type="Proteomes" id="UP001597314"/>
    </source>
</evidence>
<organism evidence="1 2">
    <name type="scientific">Rhodoplanes azumiensis</name>
    <dbReference type="NCBI Taxonomy" id="1897628"/>
    <lineage>
        <taxon>Bacteria</taxon>
        <taxon>Pseudomonadati</taxon>
        <taxon>Pseudomonadota</taxon>
        <taxon>Alphaproteobacteria</taxon>
        <taxon>Hyphomicrobiales</taxon>
        <taxon>Nitrobacteraceae</taxon>
        <taxon>Rhodoplanes</taxon>
    </lineage>
</organism>
<dbReference type="RefSeq" id="WP_378478520.1">
    <property type="nucleotide sequence ID" value="NZ_JBHUIW010000016.1"/>
</dbReference>
<reference evidence="2" key="1">
    <citation type="journal article" date="2019" name="Int. J. Syst. Evol. Microbiol.">
        <title>The Global Catalogue of Microorganisms (GCM) 10K type strain sequencing project: providing services to taxonomists for standard genome sequencing and annotation.</title>
        <authorList>
            <consortium name="The Broad Institute Genomics Platform"/>
            <consortium name="The Broad Institute Genome Sequencing Center for Infectious Disease"/>
            <person name="Wu L."/>
            <person name="Ma J."/>
        </authorList>
    </citation>
    <scope>NUCLEOTIDE SEQUENCE [LARGE SCALE GENOMIC DNA]</scope>
    <source>
        <strain evidence="2">CGMCC 1.6774</strain>
    </source>
</reference>
<keyword evidence="2" id="KW-1185">Reference proteome</keyword>
<dbReference type="EMBL" id="JBHUIW010000016">
    <property type="protein sequence ID" value="MFD2183362.1"/>
    <property type="molecule type" value="Genomic_DNA"/>
</dbReference>
<comment type="caution">
    <text evidence="1">The sequence shown here is derived from an EMBL/GenBank/DDBJ whole genome shotgun (WGS) entry which is preliminary data.</text>
</comment>
<gene>
    <name evidence="1" type="ORF">ACFSOX_14480</name>
</gene>
<dbReference type="Proteomes" id="UP001597314">
    <property type="component" value="Unassembled WGS sequence"/>
</dbReference>